<protein>
    <submittedName>
        <fullName evidence="1">Uncharacterized protein</fullName>
    </submittedName>
</protein>
<name>A0A397TR31_9GLOM</name>
<evidence type="ECO:0000313" key="1">
    <source>
        <dbReference type="EMBL" id="RIB00642.1"/>
    </source>
</evidence>
<gene>
    <name evidence="1" type="ORF">C2G38_2233561</name>
</gene>
<dbReference type="Gene3D" id="3.60.130.30">
    <property type="match status" value="2"/>
</dbReference>
<proteinExistence type="predicted"/>
<dbReference type="AlphaFoldDB" id="A0A397TR31"/>
<evidence type="ECO:0000313" key="2">
    <source>
        <dbReference type="Proteomes" id="UP000266673"/>
    </source>
</evidence>
<sequence>MSSPNVLLSKASKRNLRKKELHIIKKAKVEDPDHLIVEEGPSYNAETSHIEKINIFYDPQKHKTQGMIRLFTKEQSQEYIQYLWTSEDFLARDLKSTNHSQSSIFMSPKFTFFEKLLEKKQQREDQLYINTKPVMDKILPPQSVQSIPSYSEVPTEFLNLLELEIFNKLYSNNIFNTNSTRKQWMEFARWAHFTTSKTYYKQFRGHCRRLWAKILHAHNQQTEAQKKPLEHYVIPKAFQQNSKEKLNLADETTKKVMCGINLSGYRHVLKPQCSKNTLGETIVDFYTLPNPVVADNAKAVVDHYYQHTRHNPLYQSKEFAKQMVETFGAFTSSNNEPYTTANMASSHHQNHRKCVNDLIQGLQLLSNAINNYFQVAYPTLYAKMKRLDLGPNVPKSFGIFHTMAINFNAICQFHRDLKDHRNSLCVGQIVAFRSNILVHGNLPVLSGVRHSVVFFIHSTMIKQNRKFGSLFSNSDSEDNMEVGIDDNNKKAKTSKKLVIRDRKHSKSLKSGSQLPKIKNSRRSYLANISISVILDKKAKSQKLINNRPGYDMKYVNSYILNYYAIQPNETPQQWALRVRIPLQKLVSERKRSVYHVHALFLAFGKSKFVDHDYYRPRIHKTRMAICLDCMKLIQVNDVKLKKKFHHTIGRYIEILEHKDLMQEHWDHDCNKPKTRDGLARIIQNVWRRFQEREPSNARLAWNSLANDNTPDNKKFLGLTRHKEKNPQTREQFNQWRTKWIKLYKNNPMMRSSIINSQYKEYYIPVNWIDSKKSQLQFFWVQNLWAQLAMHFLSCAFDVTLSLSANPVEYRILNELLVDHLLAYLNQTQ</sequence>
<reference evidence="1 2" key="1">
    <citation type="submission" date="2018-06" db="EMBL/GenBank/DDBJ databases">
        <title>Comparative genomics reveals the genomic features of Rhizophagus irregularis, R. cerebriforme, R. diaphanum and Gigaspora rosea, and their symbiotic lifestyle signature.</title>
        <authorList>
            <person name="Morin E."/>
            <person name="San Clemente H."/>
            <person name="Chen E.C.H."/>
            <person name="De La Providencia I."/>
            <person name="Hainaut M."/>
            <person name="Kuo A."/>
            <person name="Kohler A."/>
            <person name="Murat C."/>
            <person name="Tang N."/>
            <person name="Roy S."/>
            <person name="Loubradou J."/>
            <person name="Henrissat B."/>
            <person name="Grigoriev I.V."/>
            <person name="Corradi N."/>
            <person name="Roux C."/>
            <person name="Martin F.M."/>
        </authorList>
    </citation>
    <scope>NUCLEOTIDE SEQUENCE [LARGE SCALE GENOMIC DNA]</scope>
    <source>
        <strain evidence="1 2">DAOM 194757</strain>
    </source>
</reference>
<dbReference type="EMBL" id="QKWP01003844">
    <property type="protein sequence ID" value="RIB00642.1"/>
    <property type="molecule type" value="Genomic_DNA"/>
</dbReference>
<dbReference type="OrthoDB" id="2442370at2759"/>
<accession>A0A397TR31</accession>
<comment type="caution">
    <text evidence="1">The sequence shown here is derived from an EMBL/GenBank/DDBJ whole genome shotgun (WGS) entry which is preliminary data.</text>
</comment>
<dbReference type="STRING" id="44941.A0A397TR31"/>
<organism evidence="1 2">
    <name type="scientific">Gigaspora rosea</name>
    <dbReference type="NCBI Taxonomy" id="44941"/>
    <lineage>
        <taxon>Eukaryota</taxon>
        <taxon>Fungi</taxon>
        <taxon>Fungi incertae sedis</taxon>
        <taxon>Mucoromycota</taxon>
        <taxon>Glomeromycotina</taxon>
        <taxon>Glomeromycetes</taxon>
        <taxon>Diversisporales</taxon>
        <taxon>Gigasporaceae</taxon>
        <taxon>Gigaspora</taxon>
    </lineage>
</organism>
<keyword evidence="2" id="KW-1185">Reference proteome</keyword>
<dbReference type="Proteomes" id="UP000266673">
    <property type="component" value="Unassembled WGS sequence"/>
</dbReference>